<name>A0A9X1MEJ9_9MICC</name>
<dbReference type="Pfam" id="PF07730">
    <property type="entry name" value="HisKA_3"/>
    <property type="match status" value="1"/>
</dbReference>
<feature type="domain" description="Histidine kinase/HSP90-like ATPase" evidence="10">
    <location>
        <begin position="287"/>
        <end position="375"/>
    </location>
</feature>
<feature type="domain" description="Signal transduction histidine kinase subgroup 3 dimerisation and phosphoacceptor" evidence="11">
    <location>
        <begin position="180"/>
        <end position="243"/>
    </location>
</feature>
<comment type="catalytic activity">
    <reaction evidence="1">
        <text>ATP + protein L-histidine = ADP + protein N-phospho-L-histidine.</text>
        <dbReference type="EC" id="2.7.13.3"/>
    </reaction>
</comment>
<evidence type="ECO:0000259" key="11">
    <source>
        <dbReference type="Pfam" id="PF07730"/>
    </source>
</evidence>
<dbReference type="InterPro" id="IPR036890">
    <property type="entry name" value="HATPase_C_sf"/>
</dbReference>
<proteinExistence type="predicted"/>
<keyword evidence="9" id="KW-0812">Transmembrane</keyword>
<feature type="transmembrane region" description="Helical" evidence="9">
    <location>
        <begin position="38"/>
        <end position="56"/>
    </location>
</feature>
<dbReference type="CDD" id="cd16917">
    <property type="entry name" value="HATPase_UhpB-NarQ-NarX-like"/>
    <property type="match status" value="1"/>
</dbReference>
<dbReference type="Proteomes" id="UP001139158">
    <property type="component" value="Unassembled WGS sequence"/>
</dbReference>
<dbReference type="InterPro" id="IPR003594">
    <property type="entry name" value="HATPase_dom"/>
</dbReference>
<evidence type="ECO:0000256" key="4">
    <source>
        <dbReference type="ARBA" id="ARBA00022679"/>
    </source>
</evidence>
<dbReference type="Gene3D" id="3.30.565.10">
    <property type="entry name" value="Histidine kinase-like ATPase, C-terminal domain"/>
    <property type="match status" value="1"/>
</dbReference>
<reference evidence="12" key="1">
    <citation type="submission" date="2021-10" db="EMBL/GenBank/DDBJ databases">
        <title>Novel species in genus Arthrobacter.</title>
        <authorList>
            <person name="Liu Y."/>
        </authorList>
    </citation>
    <scope>NUCLEOTIDE SEQUENCE</scope>
    <source>
        <strain evidence="12">Zg-Y453</strain>
    </source>
</reference>
<dbReference type="PANTHER" id="PTHR24421:SF10">
    <property type="entry name" value="NITRATE_NITRITE SENSOR PROTEIN NARQ"/>
    <property type="match status" value="1"/>
</dbReference>
<keyword evidence="6 12" id="KW-0418">Kinase</keyword>
<organism evidence="12 13">
    <name type="scientific">Arthrobacter caoxuetaonis</name>
    <dbReference type="NCBI Taxonomy" id="2886935"/>
    <lineage>
        <taxon>Bacteria</taxon>
        <taxon>Bacillati</taxon>
        <taxon>Actinomycetota</taxon>
        <taxon>Actinomycetes</taxon>
        <taxon>Micrococcales</taxon>
        <taxon>Micrococcaceae</taxon>
        <taxon>Arthrobacter</taxon>
    </lineage>
</organism>
<evidence type="ECO:0000256" key="8">
    <source>
        <dbReference type="ARBA" id="ARBA00023012"/>
    </source>
</evidence>
<keyword evidence="13" id="KW-1185">Reference proteome</keyword>
<dbReference type="GO" id="GO:0016020">
    <property type="term" value="C:membrane"/>
    <property type="evidence" value="ECO:0007669"/>
    <property type="project" value="InterPro"/>
</dbReference>
<dbReference type="PANTHER" id="PTHR24421">
    <property type="entry name" value="NITRATE/NITRITE SENSOR PROTEIN NARX-RELATED"/>
    <property type="match status" value="1"/>
</dbReference>
<evidence type="ECO:0000259" key="10">
    <source>
        <dbReference type="Pfam" id="PF02518"/>
    </source>
</evidence>
<evidence type="ECO:0000313" key="13">
    <source>
        <dbReference type="Proteomes" id="UP001139158"/>
    </source>
</evidence>
<evidence type="ECO:0000256" key="9">
    <source>
        <dbReference type="SAM" id="Phobius"/>
    </source>
</evidence>
<protein>
    <recommendedName>
        <fullName evidence="2">histidine kinase</fullName>
        <ecNumber evidence="2">2.7.13.3</ecNumber>
    </recommendedName>
</protein>
<evidence type="ECO:0000256" key="3">
    <source>
        <dbReference type="ARBA" id="ARBA00022553"/>
    </source>
</evidence>
<evidence type="ECO:0000256" key="7">
    <source>
        <dbReference type="ARBA" id="ARBA00022840"/>
    </source>
</evidence>
<dbReference type="GO" id="GO:0046983">
    <property type="term" value="F:protein dimerization activity"/>
    <property type="evidence" value="ECO:0007669"/>
    <property type="project" value="InterPro"/>
</dbReference>
<dbReference type="InterPro" id="IPR050482">
    <property type="entry name" value="Sensor_HK_TwoCompSys"/>
</dbReference>
<dbReference type="GO" id="GO:0005524">
    <property type="term" value="F:ATP binding"/>
    <property type="evidence" value="ECO:0007669"/>
    <property type="project" value="UniProtKB-KW"/>
</dbReference>
<dbReference type="Gene3D" id="1.20.5.1930">
    <property type="match status" value="1"/>
</dbReference>
<keyword evidence="5" id="KW-0547">Nucleotide-binding</keyword>
<evidence type="ECO:0000256" key="6">
    <source>
        <dbReference type="ARBA" id="ARBA00022777"/>
    </source>
</evidence>
<evidence type="ECO:0000256" key="1">
    <source>
        <dbReference type="ARBA" id="ARBA00000085"/>
    </source>
</evidence>
<dbReference type="GO" id="GO:0000155">
    <property type="term" value="F:phosphorelay sensor kinase activity"/>
    <property type="evidence" value="ECO:0007669"/>
    <property type="project" value="InterPro"/>
</dbReference>
<evidence type="ECO:0000256" key="5">
    <source>
        <dbReference type="ARBA" id="ARBA00022741"/>
    </source>
</evidence>
<dbReference type="InterPro" id="IPR011712">
    <property type="entry name" value="Sig_transdc_His_kin_sub3_dim/P"/>
</dbReference>
<evidence type="ECO:0000256" key="2">
    <source>
        <dbReference type="ARBA" id="ARBA00012438"/>
    </source>
</evidence>
<keyword evidence="3" id="KW-0597">Phosphoprotein</keyword>
<dbReference type="AlphaFoldDB" id="A0A9X1MEJ9"/>
<dbReference type="EC" id="2.7.13.3" evidence="2"/>
<sequence>MRLWSAPRFHDALLAAGVFLILAAFITADVEGTQPEAWTYLWAAGFGALMFIRRTYPVLVVVLSVLGFLAYYASGFTAIGTAVPIAAAVFSAAECGRLPTAVAGSAVVVAVSLVYRLSAGQDAAFVLAYDLPQNLLILGGAVGLGDSVRSRRELQRQASRIADLTARQYRRDAQERIAAERLAVSRDLHDSMGHSLAVISLHAEVAREAGTDDAARQEALEVIRSTTAEAGSELRRTVAGLRNGGPGSGGEPGIRSLGSAVAPAQSAGLEVSLRNEVTSRVPQPVQAALFRTVQEAVTNVVRHSDATAVAIDLSEDRASILLRISDNGGRSGQPEADLPAGFGLAGLRERTEALGGRFTAGWGPAGFEVTAVFPMELS</sequence>
<comment type="caution">
    <text evidence="12">The sequence shown here is derived from an EMBL/GenBank/DDBJ whole genome shotgun (WGS) entry which is preliminary data.</text>
</comment>
<keyword evidence="9" id="KW-1133">Transmembrane helix</keyword>
<evidence type="ECO:0000313" key="12">
    <source>
        <dbReference type="EMBL" id="MCC3298326.1"/>
    </source>
</evidence>
<dbReference type="Pfam" id="PF02518">
    <property type="entry name" value="HATPase_c"/>
    <property type="match status" value="1"/>
</dbReference>
<keyword evidence="9" id="KW-0472">Membrane</keyword>
<dbReference type="SUPFAM" id="SSF55874">
    <property type="entry name" value="ATPase domain of HSP90 chaperone/DNA topoisomerase II/histidine kinase"/>
    <property type="match status" value="1"/>
</dbReference>
<gene>
    <name evidence="12" type="ORF">LJ757_10975</name>
</gene>
<keyword evidence="8" id="KW-0902">Two-component regulatory system</keyword>
<accession>A0A9X1MEJ9</accession>
<keyword evidence="7" id="KW-0067">ATP-binding</keyword>
<feature type="transmembrane region" description="Helical" evidence="9">
    <location>
        <begin position="68"/>
        <end position="92"/>
    </location>
</feature>
<dbReference type="RefSeq" id="WP_227896199.1">
    <property type="nucleotide sequence ID" value="NZ_CP099466.1"/>
</dbReference>
<dbReference type="EMBL" id="JAJFZV010000011">
    <property type="protein sequence ID" value="MCC3298326.1"/>
    <property type="molecule type" value="Genomic_DNA"/>
</dbReference>
<keyword evidence="4" id="KW-0808">Transferase</keyword>